<dbReference type="InterPro" id="IPR036388">
    <property type="entry name" value="WH-like_DNA-bd_sf"/>
</dbReference>
<gene>
    <name evidence="10" type="ORF">D1164_02380</name>
    <name evidence="9" type="ORF">D1164_15330</name>
</gene>
<name>A0A399D1G0_9BACT</name>
<evidence type="ECO:0000256" key="1">
    <source>
        <dbReference type="ARBA" id="ARBA00010641"/>
    </source>
</evidence>
<dbReference type="OrthoDB" id="1342792at2"/>
<dbReference type="EMBL" id="QWET01000012">
    <property type="protein sequence ID" value="RIH64200.1"/>
    <property type="molecule type" value="Genomic_DNA"/>
</dbReference>
<dbReference type="Pfam" id="PF08281">
    <property type="entry name" value="Sigma70_r4_2"/>
    <property type="match status" value="1"/>
</dbReference>
<dbReference type="PANTHER" id="PTHR43133:SF46">
    <property type="entry name" value="RNA POLYMERASE SIGMA-70 FACTOR ECF SUBFAMILY"/>
    <property type="match status" value="1"/>
</dbReference>
<dbReference type="InterPro" id="IPR014284">
    <property type="entry name" value="RNA_pol_sigma-70_dom"/>
</dbReference>
<dbReference type="NCBIfam" id="TIGR02937">
    <property type="entry name" value="sigma70-ECF"/>
    <property type="match status" value="1"/>
</dbReference>
<dbReference type="GO" id="GO:0003677">
    <property type="term" value="F:DNA binding"/>
    <property type="evidence" value="ECO:0007669"/>
    <property type="project" value="UniProtKB-KW"/>
</dbReference>
<evidence type="ECO:0000259" key="8">
    <source>
        <dbReference type="Pfam" id="PF08281"/>
    </source>
</evidence>
<dbReference type="SUPFAM" id="SSF88659">
    <property type="entry name" value="Sigma3 and sigma4 domains of RNA polymerase sigma factors"/>
    <property type="match status" value="1"/>
</dbReference>
<dbReference type="Proteomes" id="UP000266441">
    <property type="component" value="Unassembled WGS sequence"/>
</dbReference>
<dbReference type="InterPro" id="IPR013249">
    <property type="entry name" value="RNA_pol_sigma70_r4_t2"/>
</dbReference>
<evidence type="ECO:0000256" key="2">
    <source>
        <dbReference type="ARBA" id="ARBA00023015"/>
    </source>
</evidence>
<keyword evidence="11" id="KW-1185">Reference proteome</keyword>
<accession>A0A399D1G0</accession>
<dbReference type="Pfam" id="PF04542">
    <property type="entry name" value="Sigma70_r2"/>
    <property type="match status" value="1"/>
</dbReference>
<evidence type="ECO:0000313" key="11">
    <source>
        <dbReference type="Proteomes" id="UP000266441"/>
    </source>
</evidence>
<evidence type="ECO:0000313" key="9">
    <source>
        <dbReference type="EMBL" id="RIH64200.1"/>
    </source>
</evidence>
<feature type="domain" description="RNA polymerase sigma factor 70 region 4 type 2" evidence="8">
    <location>
        <begin position="124"/>
        <end position="172"/>
    </location>
</feature>
<dbReference type="InterPro" id="IPR013324">
    <property type="entry name" value="RNA_pol_sigma_r3/r4-like"/>
</dbReference>
<feature type="domain" description="RNA polymerase sigma-70 region 2" evidence="7">
    <location>
        <begin position="27"/>
        <end position="92"/>
    </location>
</feature>
<dbReference type="Gene3D" id="1.10.1740.10">
    <property type="match status" value="1"/>
</dbReference>
<keyword evidence="2 6" id="KW-0805">Transcription regulation</keyword>
<evidence type="ECO:0000313" key="10">
    <source>
        <dbReference type="EMBL" id="RIH66479.1"/>
    </source>
</evidence>
<dbReference type="PANTHER" id="PTHR43133">
    <property type="entry name" value="RNA POLYMERASE ECF-TYPE SIGMA FACTO"/>
    <property type="match status" value="1"/>
</dbReference>
<dbReference type="RefSeq" id="WP_119348352.1">
    <property type="nucleotide sequence ID" value="NZ_QWET01000002.1"/>
</dbReference>
<dbReference type="InterPro" id="IPR013325">
    <property type="entry name" value="RNA_pol_sigma_r2"/>
</dbReference>
<reference evidence="9" key="2">
    <citation type="submission" date="2018-08" db="EMBL/GenBank/DDBJ databases">
        <authorList>
            <person name="Ferrada E.E."/>
            <person name="Latorre B.A."/>
        </authorList>
    </citation>
    <scope>NUCLEOTIDE SEQUENCE</scope>
    <source>
        <strain evidence="9">SY21</strain>
    </source>
</reference>
<keyword evidence="4 6" id="KW-0238">DNA-binding</keyword>
<keyword evidence="5 6" id="KW-0804">Transcription</keyword>
<dbReference type="InterPro" id="IPR000838">
    <property type="entry name" value="RNA_pol_sigma70_ECF_CS"/>
</dbReference>
<dbReference type="AlphaFoldDB" id="A0A399D1G0"/>
<evidence type="ECO:0000256" key="4">
    <source>
        <dbReference type="ARBA" id="ARBA00023125"/>
    </source>
</evidence>
<comment type="similarity">
    <text evidence="1 6">Belongs to the sigma-70 factor family. ECF subfamily.</text>
</comment>
<comment type="caution">
    <text evidence="9">The sequence shown here is derived from an EMBL/GenBank/DDBJ whole genome shotgun (WGS) entry which is preliminary data.</text>
</comment>
<dbReference type="NCBIfam" id="TIGR02985">
    <property type="entry name" value="Sig70_bacteroi1"/>
    <property type="match status" value="1"/>
</dbReference>
<dbReference type="InterPro" id="IPR014327">
    <property type="entry name" value="RNA_pol_sigma70_bacteroid"/>
</dbReference>
<dbReference type="Gene3D" id="1.10.10.10">
    <property type="entry name" value="Winged helix-like DNA-binding domain superfamily/Winged helix DNA-binding domain"/>
    <property type="match status" value="1"/>
</dbReference>
<dbReference type="SUPFAM" id="SSF88946">
    <property type="entry name" value="Sigma2 domain of RNA polymerase sigma factors"/>
    <property type="match status" value="1"/>
</dbReference>
<sequence>MAEQSKYDNNQLTERIKSDDIGAFKSLYDLYSRQLLNFILQYLKETGEAEEILQDVFLSVWESRKSLQVDKSVKSYLFRIAVNKVYNHLKRRVVERKYQYYLSNNEHTSENNIEDKIYFSELKETIDQILGQLPVQQRRIFRLSRLEGMSHDEIAKKFNISVRTVENQIYRAGKFVKSKLNGDSLILFFIVYTTVKQ</sequence>
<dbReference type="CDD" id="cd06171">
    <property type="entry name" value="Sigma70_r4"/>
    <property type="match status" value="1"/>
</dbReference>
<evidence type="ECO:0000256" key="6">
    <source>
        <dbReference type="RuleBase" id="RU000716"/>
    </source>
</evidence>
<dbReference type="InterPro" id="IPR039425">
    <property type="entry name" value="RNA_pol_sigma-70-like"/>
</dbReference>
<evidence type="ECO:0000256" key="3">
    <source>
        <dbReference type="ARBA" id="ARBA00023082"/>
    </source>
</evidence>
<evidence type="ECO:0000256" key="5">
    <source>
        <dbReference type="ARBA" id="ARBA00023163"/>
    </source>
</evidence>
<dbReference type="InterPro" id="IPR007627">
    <property type="entry name" value="RNA_pol_sigma70_r2"/>
</dbReference>
<keyword evidence="3 6" id="KW-0731">Sigma factor</keyword>
<evidence type="ECO:0000259" key="7">
    <source>
        <dbReference type="Pfam" id="PF04542"/>
    </source>
</evidence>
<organism evidence="9 11">
    <name type="scientific">Mariniphaga sediminis</name>
    <dbReference type="NCBI Taxonomy" id="1628158"/>
    <lineage>
        <taxon>Bacteria</taxon>
        <taxon>Pseudomonadati</taxon>
        <taxon>Bacteroidota</taxon>
        <taxon>Bacteroidia</taxon>
        <taxon>Marinilabiliales</taxon>
        <taxon>Prolixibacteraceae</taxon>
        <taxon>Mariniphaga</taxon>
    </lineage>
</organism>
<dbReference type="GO" id="GO:0016987">
    <property type="term" value="F:sigma factor activity"/>
    <property type="evidence" value="ECO:0007669"/>
    <property type="project" value="UniProtKB-KW"/>
</dbReference>
<dbReference type="EMBL" id="QWET01000002">
    <property type="protein sequence ID" value="RIH66479.1"/>
    <property type="molecule type" value="Genomic_DNA"/>
</dbReference>
<proteinExistence type="inferred from homology"/>
<reference evidence="9 11" key="1">
    <citation type="journal article" date="2015" name="Int. J. Syst. Evol. Microbiol.">
        <title>Mariniphaga sediminis sp. nov., isolated from coastal sediment.</title>
        <authorList>
            <person name="Wang F.Q."/>
            <person name="Shen Q.Y."/>
            <person name="Chen G.J."/>
            <person name="Du Z.J."/>
        </authorList>
    </citation>
    <scope>NUCLEOTIDE SEQUENCE [LARGE SCALE GENOMIC DNA]</scope>
    <source>
        <strain evidence="9 11">SY21</strain>
    </source>
</reference>
<dbReference type="PROSITE" id="PS01063">
    <property type="entry name" value="SIGMA70_ECF"/>
    <property type="match status" value="1"/>
</dbReference>
<protein>
    <recommendedName>
        <fullName evidence="6">RNA polymerase sigma factor</fullName>
    </recommendedName>
</protein>
<dbReference type="GO" id="GO:0006352">
    <property type="term" value="P:DNA-templated transcription initiation"/>
    <property type="evidence" value="ECO:0007669"/>
    <property type="project" value="InterPro"/>
</dbReference>